<proteinExistence type="predicted"/>
<dbReference type="EMBL" id="JAWJWF010000001">
    <property type="protein sequence ID" value="KAK6640380.1"/>
    <property type="molecule type" value="Genomic_DNA"/>
</dbReference>
<dbReference type="Proteomes" id="UP001359485">
    <property type="component" value="Unassembled WGS sequence"/>
</dbReference>
<organism evidence="1 2">
    <name type="scientific">Polyplax serrata</name>
    <name type="common">Common mouse louse</name>
    <dbReference type="NCBI Taxonomy" id="468196"/>
    <lineage>
        <taxon>Eukaryota</taxon>
        <taxon>Metazoa</taxon>
        <taxon>Ecdysozoa</taxon>
        <taxon>Arthropoda</taxon>
        <taxon>Hexapoda</taxon>
        <taxon>Insecta</taxon>
        <taxon>Pterygota</taxon>
        <taxon>Neoptera</taxon>
        <taxon>Paraneoptera</taxon>
        <taxon>Psocodea</taxon>
        <taxon>Troctomorpha</taxon>
        <taxon>Phthiraptera</taxon>
        <taxon>Anoplura</taxon>
        <taxon>Polyplacidae</taxon>
        <taxon>Polyplax</taxon>
    </lineage>
</organism>
<accession>A0ABR1BA96</accession>
<protein>
    <submittedName>
        <fullName evidence="1">Uncharacterized protein</fullName>
    </submittedName>
</protein>
<name>A0ABR1BA96_POLSC</name>
<gene>
    <name evidence="1" type="ORF">RUM44_012073</name>
</gene>
<evidence type="ECO:0000313" key="1">
    <source>
        <dbReference type="EMBL" id="KAK6640380.1"/>
    </source>
</evidence>
<evidence type="ECO:0000313" key="2">
    <source>
        <dbReference type="Proteomes" id="UP001359485"/>
    </source>
</evidence>
<reference evidence="1 2" key="1">
    <citation type="submission" date="2023-09" db="EMBL/GenBank/DDBJ databases">
        <title>Genomes of two closely related lineages of the louse Polyplax serrata with different host specificities.</title>
        <authorList>
            <person name="Martinu J."/>
            <person name="Tarabai H."/>
            <person name="Stefka J."/>
            <person name="Hypsa V."/>
        </authorList>
    </citation>
    <scope>NUCLEOTIDE SEQUENCE [LARGE SCALE GENOMIC DNA]</scope>
    <source>
        <strain evidence="1">98ZLc_SE</strain>
    </source>
</reference>
<sequence length="98" mass="11496">MTRANDWHKNLSTQTPNTLRYSGVLSVRTILAVVFRPFPERPRHTLKTWKVFPGHKSIRQTEIRRRLGSQRESYCLAIEEATPDIHEAMTKDTTDEKF</sequence>
<keyword evidence="2" id="KW-1185">Reference proteome</keyword>
<comment type="caution">
    <text evidence="1">The sequence shown here is derived from an EMBL/GenBank/DDBJ whole genome shotgun (WGS) entry which is preliminary data.</text>
</comment>